<proteinExistence type="predicted"/>
<dbReference type="EMBL" id="METD01000001">
    <property type="protein sequence ID" value="OGB73855.1"/>
    <property type="molecule type" value="Genomic_DNA"/>
</dbReference>
<reference evidence="2 3" key="1">
    <citation type="journal article" date="2016" name="Nat. Commun.">
        <title>Thousands of microbial genomes shed light on interconnected biogeochemical processes in an aquifer system.</title>
        <authorList>
            <person name="Anantharaman K."/>
            <person name="Brown C.T."/>
            <person name="Hug L.A."/>
            <person name="Sharon I."/>
            <person name="Castelle C.J."/>
            <person name="Probst A.J."/>
            <person name="Thomas B.C."/>
            <person name="Singh A."/>
            <person name="Wilkins M.J."/>
            <person name="Karaoz U."/>
            <person name="Brodie E.L."/>
            <person name="Williams K.H."/>
            <person name="Hubbard S.S."/>
            <person name="Banfield J.F."/>
        </authorList>
    </citation>
    <scope>NUCLEOTIDE SEQUENCE [LARGE SCALE GENOMIC DNA]</scope>
</reference>
<gene>
    <name evidence="2" type="ORF">A3K51_03490</name>
</gene>
<dbReference type="Gene3D" id="1.20.1440.60">
    <property type="entry name" value="23S rRNA-intervening sequence"/>
    <property type="match status" value="1"/>
</dbReference>
<dbReference type="AlphaFoldDB" id="A0A1F4NQV3"/>
<dbReference type="CDD" id="cd16376">
    <property type="entry name" value="Avd_like"/>
    <property type="match status" value="1"/>
</dbReference>
<evidence type="ECO:0000313" key="2">
    <source>
        <dbReference type="EMBL" id="OGB73855.1"/>
    </source>
</evidence>
<sequence length="129" mass="14941">MLLRLPPPEPLQPKLVAVVLKLKDGYKIWQEYLVHFPRQNRYTLGTRIDAVFLFAIEYCFLASYAPKDTKLGLLSRTISQVDLLKLLLQLAWEIQALDHKKYAHLSEYLIESGRMLGGWKKGLLSKNSR</sequence>
<dbReference type="InterPro" id="IPR036583">
    <property type="entry name" value="23S_rRNA_IVS_sf"/>
</dbReference>
<dbReference type="Pfam" id="PF22296">
    <property type="entry name" value="bAvd"/>
    <property type="match status" value="1"/>
</dbReference>
<name>A0A1F4NQV3_UNCK3</name>
<dbReference type="Proteomes" id="UP000178085">
    <property type="component" value="Unassembled WGS sequence"/>
</dbReference>
<dbReference type="InterPro" id="IPR055360">
    <property type="entry name" value="bAvd"/>
</dbReference>
<evidence type="ECO:0000313" key="3">
    <source>
        <dbReference type="Proteomes" id="UP000178085"/>
    </source>
</evidence>
<accession>A0A1F4NQV3</accession>
<comment type="caution">
    <text evidence="2">The sequence shown here is derived from an EMBL/GenBank/DDBJ whole genome shotgun (WGS) entry which is preliminary data.</text>
</comment>
<protein>
    <recommendedName>
        <fullName evidence="1">bAvd-like domain-containing protein</fullName>
    </recommendedName>
</protein>
<organism evidence="2 3">
    <name type="scientific">candidate division Kazan bacterium RIFCSPLOWO2_01_FULL_45_19</name>
    <dbReference type="NCBI Taxonomy" id="1798538"/>
    <lineage>
        <taxon>Bacteria</taxon>
        <taxon>Bacteria division Kazan-3B-28</taxon>
    </lineage>
</organism>
<evidence type="ECO:0000259" key="1">
    <source>
        <dbReference type="Pfam" id="PF22296"/>
    </source>
</evidence>
<feature type="domain" description="bAvd-like" evidence="1">
    <location>
        <begin position="33"/>
        <end position="121"/>
    </location>
</feature>